<accession>A0A8B7XYK7</accession>
<dbReference type="PANTHER" id="PTHR31586">
    <property type="entry name" value="CYTOCHROME C OXIDASE PROTEIN 20"/>
    <property type="match status" value="1"/>
</dbReference>
<comment type="similarity">
    <text evidence="2">Belongs to the COX20 family.</text>
</comment>
<keyword evidence="6 9" id="KW-1133">Transmembrane helix</keyword>
<dbReference type="RefSeq" id="XP_022085983.1">
    <property type="nucleotide sequence ID" value="XM_022230291.1"/>
</dbReference>
<dbReference type="Proteomes" id="UP000694845">
    <property type="component" value="Unplaced"/>
</dbReference>
<comment type="subcellular location">
    <subcellularLocation>
        <location evidence="1">Mitochondrion inner membrane</location>
    </subcellularLocation>
</comment>
<keyword evidence="4 9" id="KW-0812">Transmembrane</keyword>
<evidence type="ECO:0000256" key="1">
    <source>
        <dbReference type="ARBA" id="ARBA00004273"/>
    </source>
</evidence>
<dbReference type="AlphaFoldDB" id="A0A8B7XYK7"/>
<keyword evidence="5" id="KW-0999">Mitochondrion inner membrane</keyword>
<evidence type="ECO:0000256" key="7">
    <source>
        <dbReference type="ARBA" id="ARBA00023128"/>
    </source>
</evidence>
<dbReference type="GeneID" id="110976739"/>
<dbReference type="PANTHER" id="PTHR31586:SF1">
    <property type="entry name" value="CYTOCHROME C OXIDASE ASSEMBLY PROTEIN COX20, MITOCHONDRIAL"/>
    <property type="match status" value="1"/>
</dbReference>
<evidence type="ECO:0000256" key="4">
    <source>
        <dbReference type="ARBA" id="ARBA00022692"/>
    </source>
</evidence>
<evidence type="ECO:0000256" key="6">
    <source>
        <dbReference type="ARBA" id="ARBA00022989"/>
    </source>
</evidence>
<keyword evidence="8 9" id="KW-0472">Membrane</keyword>
<evidence type="ECO:0000256" key="8">
    <source>
        <dbReference type="ARBA" id="ARBA00023136"/>
    </source>
</evidence>
<name>A0A8B7XYK7_ACAPL</name>
<sequence length="106" mass="11897">MAVNDEDEKTFFSRISHPFQTVPCARTAFMYGILGGFGVGLVNFLMTSRVKRSTDIGVVVFTTTTLLTFGYCRYSRAKLRMLQRRYEELQGIEPTEVSCGQPGGLK</sequence>
<keyword evidence="7" id="KW-0496">Mitochondrion</keyword>
<dbReference type="OMA" id="YCRYTRA"/>
<dbReference type="GO" id="GO:0005743">
    <property type="term" value="C:mitochondrial inner membrane"/>
    <property type="evidence" value="ECO:0007669"/>
    <property type="project" value="UniProtKB-SubCell"/>
</dbReference>
<protein>
    <recommendedName>
        <fullName evidence="3">Cytochrome c oxidase assembly protein COX20, mitochondrial</fullName>
    </recommendedName>
</protein>
<dbReference type="InterPro" id="IPR022533">
    <property type="entry name" value="Cox20"/>
</dbReference>
<dbReference type="Pfam" id="PF12597">
    <property type="entry name" value="Cox20"/>
    <property type="match status" value="1"/>
</dbReference>
<organism evidence="10 11">
    <name type="scientific">Acanthaster planci</name>
    <name type="common">Crown-of-thorns starfish</name>
    <dbReference type="NCBI Taxonomy" id="133434"/>
    <lineage>
        <taxon>Eukaryota</taxon>
        <taxon>Metazoa</taxon>
        <taxon>Echinodermata</taxon>
        <taxon>Eleutherozoa</taxon>
        <taxon>Asterozoa</taxon>
        <taxon>Asteroidea</taxon>
        <taxon>Valvatacea</taxon>
        <taxon>Valvatida</taxon>
        <taxon>Acanthasteridae</taxon>
        <taxon>Acanthaster</taxon>
    </lineage>
</organism>
<evidence type="ECO:0000256" key="9">
    <source>
        <dbReference type="SAM" id="Phobius"/>
    </source>
</evidence>
<proteinExistence type="inferred from homology"/>
<dbReference type="GO" id="GO:0033617">
    <property type="term" value="P:mitochondrial respiratory chain complex IV assembly"/>
    <property type="evidence" value="ECO:0007669"/>
    <property type="project" value="InterPro"/>
</dbReference>
<gene>
    <name evidence="11" type="primary">LOC110976739</name>
</gene>
<feature type="transmembrane region" description="Helical" evidence="9">
    <location>
        <begin position="56"/>
        <end position="74"/>
    </location>
</feature>
<evidence type="ECO:0000256" key="3">
    <source>
        <dbReference type="ARBA" id="ARBA00017689"/>
    </source>
</evidence>
<evidence type="ECO:0000313" key="10">
    <source>
        <dbReference type="Proteomes" id="UP000694845"/>
    </source>
</evidence>
<reference evidence="11" key="1">
    <citation type="submission" date="2025-08" db="UniProtKB">
        <authorList>
            <consortium name="RefSeq"/>
        </authorList>
    </citation>
    <scope>IDENTIFICATION</scope>
</reference>
<evidence type="ECO:0000256" key="5">
    <source>
        <dbReference type="ARBA" id="ARBA00022792"/>
    </source>
</evidence>
<dbReference type="OrthoDB" id="14603at2759"/>
<feature type="transmembrane region" description="Helical" evidence="9">
    <location>
        <begin position="28"/>
        <end position="50"/>
    </location>
</feature>
<dbReference type="KEGG" id="aplc:110976739"/>
<dbReference type="PRINTS" id="PR02049">
    <property type="entry name" value="PROTEINF36A"/>
</dbReference>
<keyword evidence="10" id="KW-1185">Reference proteome</keyword>
<evidence type="ECO:0000313" key="11">
    <source>
        <dbReference type="RefSeq" id="XP_022085983.1"/>
    </source>
</evidence>
<evidence type="ECO:0000256" key="2">
    <source>
        <dbReference type="ARBA" id="ARBA00009575"/>
    </source>
</evidence>